<name>A0AAD7H2U4_MYCRO</name>
<organism evidence="1 2">
    <name type="scientific">Mycena rosella</name>
    <name type="common">Pink bonnet</name>
    <name type="synonym">Agaricus rosellus</name>
    <dbReference type="NCBI Taxonomy" id="1033263"/>
    <lineage>
        <taxon>Eukaryota</taxon>
        <taxon>Fungi</taxon>
        <taxon>Dikarya</taxon>
        <taxon>Basidiomycota</taxon>
        <taxon>Agaricomycotina</taxon>
        <taxon>Agaricomycetes</taxon>
        <taxon>Agaricomycetidae</taxon>
        <taxon>Agaricales</taxon>
        <taxon>Marasmiineae</taxon>
        <taxon>Mycenaceae</taxon>
        <taxon>Mycena</taxon>
    </lineage>
</organism>
<sequence length="165" mass="18350">MEIAGWDVDEVCVGAKLRRVGGRKRFERELAEGQRARIWMWAGWWGMKVPYRLALGELFYGTDTRPAFKLLHKSNPTRDGRAVERAVPSELCHQRNTEQASGAGRTGVESTGVFILCLPVLDVDGASRWSHVQTGEVVGLPACCRGSAGVFWALRWALPIQQAEL</sequence>
<dbReference type="EMBL" id="JARKIE010000001">
    <property type="protein sequence ID" value="KAJ7710333.1"/>
    <property type="molecule type" value="Genomic_DNA"/>
</dbReference>
<gene>
    <name evidence="1" type="ORF">B0H17DRAFT_1123492</name>
</gene>
<protein>
    <submittedName>
        <fullName evidence="1">Uncharacterized protein</fullName>
    </submittedName>
</protein>
<accession>A0AAD7H2U4</accession>
<comment type="caution">
    <text evidence="1">The sequence shown here is derived from an EMBL/GenBank/DDBJ whole genome shotgun (WGS) entry which is preliminary data.</text>
</comment>
<dbReference type="Proteomes" id="UP001221757">
    <property type="component" value="Unassembled WGS sequence"/>
</dbReference>
<dbReference type="AlphaFoldDB" id="A0AAD7H2U4"/>
<evidence type="ECO:0000313" key="2">
    <source>
        <dbReference type="Proteomes" id="UP001221757"/>
    </source>
</evidence>
<reference evidence="1" key="1">
    <citation type="submission" date="2023-03" db="EMBL/GenBank/DDBJ databases">
        <title>Massive genome expansion in bonnet fungi (Mycena s.s.) driven by repeated elements and novel gene families across ecological guilds.</title>
        <authorList>
            <consortium name="Lawrence Berkeley National Laboratory"/>
            <person name="Harder C.B."/>
            <person name="Miyauchi S."/>
            <person name="Viragh M."/>
            <person name="Kuo A."/>
            <person name="Thoen E."/>
            <person name="Andreopoulos B."/>
            <person name="Lu D."/>
            <person name="Skrede I."/>
            <person name="Drula E."/>
            <person name="Henrissat B."/>
            <person name="Morin E."/>
            <person name="Kohler A."/>
            <person name="Barry K."/>
            <person name="LaButti K."/>
            <person name="Morin E."/>
            <person name="Salamov A."/>
            <person name="Lipzen A."/>
            <person name="Mereny Z."/>
            <person name="Hegedus B."/>
            <person name="Baldrian P."/>
            <person name="Stursova M."/>
            <person name="Weitz H."/>
            <person name="Taylor A."/>
            <person name="Grigoriev I.V."/>
            <person name="Nagy L.G."/>
            <person name="Martin F."/>
            <person name="Kauserud H."/>
        </authorList>
    </citation>
    <scope>NUCLEOTIDE SEQUENCE</scope>
    <source>
        <strain evidence="1">CBHHK067</strain>
    </source>
</reference>
<keyword evidence="2" id="KW-1185">Reference proteome</keyword>
<evidence type="ECO:0000313" key="1">
    <source>
        <dbReference type="EMBL" id="KAJ7710333.1"/>
    </source>
</evidence>
<proteinExistence type="predicted"/>